<evidence type="ECO:0000313" key="1">
    <source>
        <dbReference type="EMBL" id="KAJ0042950.1"/>
    </source>
</evidence>
<reference evidence="2" key="1">
    <citation type="journal article" date="2023" name="G3 (Bethesda)">
        <title>Genome assembly and association tests identify interacting loci associated with vigor, precocity, and sex in interspecific pistachio rootstocks.</title>
        <authorList>
            <person name="Palmer W."/>
            <person name="Jacygrad E."/>
            <person name="Sagayaradj S."/>
            <person name="Cavanaugh K."/>
            <person name="Han R."/>
            <person name="Bertier L."/>
            <person name="Beede B."/>
            <person name="Kafkas S."/>
            <person name="Golino D."/>
            <person name="Preece J."/>
            <person name="Michelmore R."/>
        </authorList>
    </citation>
    <scope>NUCLEOTIDE SEQUENCE [LARGE SCALE GENOMIC DNA]</scope>
</reference>
<dbReference type="EMBL" id="CM047739">
    <property type="protein sequence ID" value="KAJ0042950.1"/>
    <property type="molecule type" value="Genomic_DNA"/>
</dbReference>
<sequence length="83" mass="9843">MPFGLSNVPRILMRLMRHVFQPFSGKFLVVYFEDILVYSRSNQEHKEHLKDSFWNFEGATTLCLPQEMPIFLLITMFSGTYCF</sequence>
<dbReference type="Proteomes" id="UP001163603">
    <property type="component" value="Chromosome 4"/>
</dbReference>
<organism evidence="1 2">
    <name type="scientific">Pistacia integerrima</name>
    <dbReference type="NCBI Taxonomy" id="434235"/>
    <lineage>
        <taxon>Eukaryota</taxon>
        <taxon>Viridiplantae</taxon>
        <taxon>Streptophyta</taxon>
        <taxon>Embryophyta</taxon>
        <taxon>Tracheophyta</taxon>
        <taxon>Spermatophyta</taxon>
        <taxon>Magnoliopsida</taxon>
        <taxon>eudicotyledons</taxon>
        <taxon>Gunneridae</taxon>
        <taxon>Pentapetalae</taxon>
        <taxon>rosids</taxon>
        <taxon>malvids</taxon>
        <taxon>Sapindales</taxon>
        <taxon>Anacardiaceae</taxon>
        <taxon>Pistacia</taxon>
    </lineage>
</organism>
<keyword evidence="2" id="KW-1185">Reference proteome</keyword>
<gene>
    <name evidence="1" type="ORF">Pint_17823</name>
</gene>
<proteinExistence type="predicted"/>
<evidence type="ECO:0000313" key="2">
    <source>
        <dbReference type="Proteomes" id="UP001163603"/>
    </source>
</evidence>
<name>A0ACC0YZW5_9ROSI</name>
<accession>A0ACC0YZW5</accession>
<comment type="caution">
    <text evidence="1">The sequence shown here is derived from an EMBL/GenBank/DDBJ whole genome shotgun (WGS) entry which is preliminary data.</text>
</comment>
<protein>
    <submittedName>
        <fullName evidence="1">Uncharacterized protein</fullName>
    </submittedName>
</protein>